<reference evidence="1" key="1">
    <citation type="submission" date="2019-08" db="EMBL/GenBank/DDBJ databases">
        <authorList>
            <person name="Kucharzyk K."/>
            <person name="Murdoch R.W."/>
            <person name="Higgins S."/>
            <person name="Loffler F."/>
        </authorList>
    </citation>
    <scope>NUCLEOTIDE SEQUENCE</scope>
</reference>
<sequence>MDPLAALISLMNVLMQNGATKIAVIVMRKAAITREGASRWAKRINNEAAETARMPIKSTIRGDVALRGFTINEILHTVNLT</sequence>
<organism evidence="1">
    <name type="scientific">bioreactor metagenome</name>
    <dbReference type="NCBI Taxonomy" id="1076179"/>
    <lineage>
        <taxon>unclassified sequences</taxon>
        <taxon>metagenomes</taxon>
        <taxon>ecological metagenomes</taxon>
    </lineage>
</organism>
<protein>
    <submittedName>
        <fullName evidence="1">Uncharacterized protein</fullName>
    </submittedName>
</protein>
<accession>A0A645ES32</accession>
<proteinExistence type="predicted"/>
<gene>
    <name evidence="1" type="ORF">SDC9_151492</name>
</gene>
<evidence type="ECO:0000313" key="1">
    <source>
        <dbReference type="EMBL" id="MPN04256.1"/>
    </source>
</evidence>
<dbReference type="EMBL" id="VSSQ01050182">
    <property type="protein sequence ID" value="MPN04256.1"/>
    <property type="molecule type" value="Genomic_DNA"/>
</dbReference>
<dbReference type="AlphaFoldDB" id="A0A645ES32"/>
<name>A0A645ES32_9ZZZZ</name>
<comment type="caution">
    <text evidence="1">The sequence shown here is derived from an EMBL/GenBank/DDBJ whole genome shotgun (WGS) entry which is preliminary data.</text>
</comment>